<dbReference type="SUPFAM" id="SSF69336">
    <property type="entry name" value="Alpha subunit of glutamate synthase, C-terminal domain"/>
    <property type="match status" value="1"/>
</dbReference>
<dbReference type="AlphaFoldDB" id="A0A562PD86"/>
<accession>A0A562PD86</accession>
<evidence type="ECO:0000313" key="3">
    <source>
        <dbReference type="Proteomes" id="UP000317122"/>
    </source>
</evidence>
<dbReference type="CDD" id="cd00504">
    <property type="entry name" value="GXGXG"/>
    <property type="match status" value="1"/>
</dbReference>
<dbReference type="Proteomes" id="UP000317122">
    <property type="component" value="Unassembled WGS sequence"/>
</dbReference>
<dbReference type="PIRSF" id="PIRSF006519">
    <property type="entry name" value="GOGAT_dom3"/>
    <property type="match status" value="1"/>
</dbReference>
<dbReference type="Gene3D" id="2.160.20.60">
    <property type="entry name" value="Glutamate synthase, alpha subunit, C-terminal domain"/>
    <property type="match status" value="1"/>
</dbReference>
<dbReference type="OrthoDB" id="287000at2"/>
<dbReference type="InterPro" id="IPR036485">
    <property type="entry name" value="Glu_synth_asu_C_sf"/>
</dbReference>
<dbReference type="RefSeq" id="WP_162457855.1">
    <property type="nucleotide sequence ID" value="NZ_BSPF01000125.1"/>
</dbReference>
<gene>
    <name evidence="2" type="ORF">IQ26_00754</name>
</gene>
<dbReference type="EMBL" id="VLKT01000003">
    <property type="protein sequence ID" value="TWI42379.1"/>
    <property type="molecule type" value="Genomic_DNA"/>
</dbReference>
<comment type="caution">
    <text evidence="2">The sequence shown here is derived from an EMBL/GenBank/DDBJ whole genome shotgun (WGS) entry which is preliminary data.</text>
</comment>
<reference evidence="2 3" key="1">
    <citation type="journal article" date="2015" name="Stand. Genomic Sci.">
        <title>Genomic Encyclopedia of Bacterial and Archaeal Type Strains, Phase III: the genomes of soil and plant-associated and newly described type strains.</title>
        <authorList>
            <person name="Whitman W.B."/>
            <person name="Woyke T."/>
            <person name="Klenk H.P."/>
            <person name="Zhou Y."/>
            <person name="Lilburn T.G."/>
            <person name="Beck B.J."/>
            <person name="De Vos P."/>
            <person name="Vandamme P."/>
            <person name="Eisen J.A."/>
            <person name="Garrity G."/>
            <person name="Hugenholtz P."/>
            <person name="Kyrpides N.C."/>
        </authorList>
    </citation>
    <scope>NUCLEOTIDE SEQUENCE [LARGE SCALE GENOMIC DNA]</scope>
    <source>
        <strain evidence="2 3">CGMCC 1.2546</strain>
    </source>
</reference>
<evidence type="ECO:0000259" key="1">
    <source>
        <dbReference type="Pfam" id="PF01493"/>
    </source>
</evidence>
<keyword evidence="3" id="KW-1185">Reference proteome</keyword>
<sequence>MPAINVSKALDQGHIQSQASRAFDLAEVPLRELNQALHSLPPGSNETAWEVLNPKGSHSVAVGVDQPITIDVRGSVGYYCGGMNDGSAITVHGSAGPGVGENMMSGSITVKGDASQYAGATGRGGLLVIEGNASSRCGISMKGIDIVVHGNIGHMSAFMAQSGNLVVLGDAGDALGDSIYEARLFVRGKVGSLGADCIAKEMRPEHLELLQGLLDRAGVTGVKAAEFKRYGSARTLYNFNIDNADAY</sequence>
<name>A0A562PD86_9HYPH</name>
<dbReference type="GO" id="GO:0016491">
    <property type="term" value="F:oxidoreductase activity"/>
    <property type="evidence" value="ECO:0007669"/>
    <property type="project" value="InterPro"/>
</dbReference>
<dbReference type="PANTHER" id="PTHR39673">
    <property type="entry name" value="TUNGSTEN FORMYLMETHANOFURAN DEHYDROGENASE, SUBUNIT C (FWDC)"/>
    <property type="match status" value="1"/>
</dbReference>
<dbReference type="Pfam" id="PF01493">
    <property type="entry name" value="GXGXG"/>
    <property type="match status" value="1"/>
</dbReference>
<feature type="domain" description="Glutamate synthase alpha subunit C-terminal" evidence="1">
    <location>
        <begin position="65"/>
        <end position="193"/>
    </location>
</feature>
<dbReference type="PANTHER" id="PTHR39673:SF5">
    <property type="entry name" value="TUNGSTEN-CONTAINING FORMYLMETHANOFURAN DEHYDROGENASE 2 SUBUNIT C"/>
    <property type="match status" value="1"/>
</dbReference>
<dbReference type="InterPro" id="IPR012061">
    <property type="entry name" value="Glu_synth_lsu_3"/>
</dbReference>
<dbReference type="InterPro" id="IPR002489">
    <property type="entry name" value="Glu_synth_asu_C"/>
</dbReference>
<protein>
    <submittedName>
        <fullName evidence="2">N-methylglutamate synthase subunit B</fullName>
    </submittedName>
</protein>
<evidence type="ECO:0000313" key="2">
    <source>
        <dbReference type="EMBL" id="TWI42379.1"/>
    </source>
</evidence>
<proteinExistence type="predicted"/>
<organism evidence="2 3">
    <name type="scientific">Mesorhizobium tianshanense</name>
    <dbReference type="NCBI Taxonomy" id="39844"/>
    <lineage>
        <taxon>Bacteria</taxon>
        <taxon>Pseudomonadati</taxon>
        <taxon>Pseudomonadota</taxon>
        <taxon>Alphaproteobacteria</taxon>
        <taxon>Hyphomicrobiales</taxon>
        <taxon>Phyllobacteriaceae</taxon>
        <taxon>Mesorhizobium</taxon>
    </lineage>
</organism>